<dbReference type="Pfam" id="PF13186">
    <property type="entry name" value="SPASM"/>
    <property type="match status" value="1"/>
</dbReference>
<dbReference type="Proteomes" id="UP001385389">
    <property type="component" value="Chromosome"/>
</dbReference>
<dbReference type="CDD" id="cd01335">
    <property type="entry name" value="Radical_SAM"/>
    <property type="match status" value="1"/>
</dbReference>
<evidence type="ECO:0000256" key="5">
    <source>
        <dbReference type="ARBA" id="ARBA00023004"/>
    </source>
</evidence>
<keyword evidence="5" id="KW-0408">Iron</keyword>
<evidence type="ECO:0000256" key="6">
    <source>
        <dbReference type="ARBA" id="ARBA00023014"/>
    </source>
</evidence>
<keyword evidence="2" id="KW-0004">4Fe-4S</keyword>
<keyword evidence="6" id="KW-0411">Iron-sulfur</keyword>
<dbReference type="SFLD" id="SFLDS00029">
    <property type="entry name" value="Radical_SAM"/>
    <property type="match status" value="1"/>
</dbReference>
<evidence type="ECO:0000256" key="2">
    <source>
        <dbReference type="ARBA" id="ARBA00022485"/>
    </source>
</evidence>
<protein>
    <submittedName>
        <fullName evidence="8">Radical SAM protein</fullName>
    </submittedName>
</protein>
<dbReference type="SFLD" id="SFLDG01387">
    <property type="entry name" value="BtrN-like_SPASM_domain_contain"/>
    <property type="match status" value="1"/>
</dbReference>
<keyword evidence="9" id="KW-1185">Reference proteome</keyword>
<dbReference type="InterPro" id="IPR023885">
    <property type="entry name" value="4Fe4S-binding_SPASM_dom"/>
</dbReference>
<proteinExistence type="predicted"/>
<name>A0ABZ2IXB7_9BACT</name>
<evidence type="ECO:0000313" key="9">
    <source>
        <dbReference type="Proteomes" id="UP001385389"/>
    </source>
</evidence>
<dbReference type="SUPFAM" id="SSF102114">
    <property type="entry name" value="Radical SAM enzymes"/>
    <property type="match status" value="1"/>
</dbReference>
<dbReference type="EMBL" id="CP146609">
    <property type="protein sequence ID" value="WWX23243.1"/>
    <property type="molecule type" value="Genomic_DNA"/>
</dbReference>
<reference evidence="8 9" key="1">
    <citation type="submission" date="2024-03" db="EMBL/GenBank/DDBJ databases">
        <title>Phenotype and Genome Characterization of a Sulfate-Reducing Bacterium Pseudodesulfovibrio sp. strain 5S69, isolated from Petroleum Reservoir in Tatarstan (Russia).</title>
        <authorList>
            <person name="Bidzhieva S.K."/>
            <person name="Kadnikov V."/>
            <person name="Tourova T.P."/>
            <person name="Samigullina S.R."/>
            <person name="Sokolova D.S."/>
            <person name="Poltaraus A.B."/>
            <person name="Avtukh A.N."/>
            <person name="Tereshina V.M."/>
            <person name="Mardanov A.V."/>
            <person name="Nazina T.N."/>
        </authorList>
    </citation>
    <scope>NUCLEOTIDE SEQUENCE [LARGE SCALE GENOMIC DNA]</scope>
    <source>
        <strain evidence="8 9">5S69</strain>
    </source>
</reference>
<feature type="domain" description="Radical SAM core" evidence="7">
    <location>
        <begin position="32"/>
        <end position="254"/>
    </location>
</feature>
<organism evidence="8 9">
    <name type="scientific">Pseudodesulfovibrio methanolicus</name>
    <dbReference type="NCBI Taxonomy" id="3126690"/>
    <lineage>
        <taxon>Bacteria</taxon>
        <taxon>Pseudomonadati</taxon>
        <taxon>Thermodesulfobacteriota</taxon>
        <taxon>Desulfovibrionia</taxon>
        <taxon>Desulfovibrionales</taxon>
        <taxon>Desulfovibrionaceae</taxon>
    </lineage>
</organism>
<dbReference type="SFLD" id="SFLDG01067">
    <property type="entry name" value="SPASM/twitch_domain_containing"/>
    <property type="match status" value="1"/>
</dbReference>
<dbReference type="InterPro" id="IPR050377">
    <property type="entry name" value="Radical_SAM_PqqE_MftC-like"/>
</dbReference>
<dbReference type="CDD" id="cd21109">
    <property type="entry name" value="SPASM"/>
    <property type="match status" value="1"/>
</dbReference>
<evidence type="ECO:0000256" key="1">
    <source>
        <dbReference type="ARBA" id="ARBA00001966"/>
    </source>
</evidence>
<dbReference type="RefSeq" id="WP_338668957.1">
    <property type="nucleotide sequence ID" value="NZ_CP146609.1"/>
</dbReference>
<dbReference type="Pfam" id="PF04055">
    <property type="entry name" value="Radical_SAM"/>
    <property type="match status" value="1"/>
</dbReference>
<dbReference type="InterPro" id="IPR058240">
    <property type="entry name" value="rSAM_sf"/>
</dbReference>
<dbReference type="InterPro" id="IPR034391">
    <property type="entry name" value="AdoMet-like_SPASM_containing"/>
</dbReference>
<keyword evidence="3" id="KW-0949">S-adenosyl-L-methionine</keyword>
<accession>A0ABZ2IXB7</accession>
<evidence type="ECO:0000256" key="4">
    <source>
        <dbReference type="ARBA" id="ARBA00022723"/>
    </source>
</evidence>
<comment type="cofactor">
    <cofactor evidence="1">
        <name>[4Fe-4S] cluster</name>
        <dbReference type="ChEBI" id="CHEBI:49883"/>
    </cofactor>
</comment>
<dbReference type="PROSITE" id="PS51918">
    <property type="entry name" value="RADICAL_SAM"/>
    <property type="match status" value="1"/>
</dbReference>
<dbReference type="Gene3D" id="3.20.20.70">
    <property type="entry name" value="Aldolase class I"/>
    <property type="match status" value="1"/>
</dbReference>
<evidence type="ECO:0000256" key="3">
    <source>
        <dbReference type="ARBA" id="ARBA00022691"/>
    </source>
</evidence>
<dbReference type="InterPro" id="IPR007197">
    <property type="entry name" value="rSAM"/>
</dbReference>
<dbReference type="PANTHER" id="PTHR11228">
    <property type="entry name" value="RADICAL SAM DOMAIN PROTEIN"/>
    <property type="match status" value="1"/>
</dbReference>
<sequence>MKRYEAERQFEALVERFVSQAVYCREPGEESPYFPAQVHIEPTNSCNLRCTHCHHYRDEHGRNKYTRKLGLMDVDLFRKILDEIGPLGCSVTLNVQGEPLLHPRIVEMVRIAKGHGIYLSLLTNATRLTRELTTRFLDAGLDRMVFSFDACTKDVYESVRINSKFEPTIANILDFLNENELRGHPTHVCVSGVQQSRTMPHTEEYRTYFGKLPVDKIFLNPMLNLCGVSGTADEIDMARYMDIAPQDRPVCRISWENLVVNWDGLVSPCPVDVNVLAPVGDANTERLQDIWNGERMREFRRAHLTRDYSAIEKNGPVCSACNCLFDEEYDLFKFQGYAVKAIARAAIHHAHHLAQGAAEAGADDEARAAFLRSEREKYPREDPA</sequence>
<keyword evidence="4" id="KW-0479">Metal-binding</keyword>
<gene>
    <name evidence="8" type="ORF">V8V93_03345</name>
</gene>
<dbReference type="PANTHER" id="PTHR11228:SF34">
    <property type="entry name" value="TUNGSTEN-CONTAINING ALDEHYDE FERREDOXIN OXIDOREDUCTASE COFACTOR MODIFYING PROTEIN"/>
    <property type="match status" value="1"/>
</dbReference>
<evidence type="ECO:0000259" key="7">
    <source>
        <dbReference type="PROSITE" id="PS51918"/>
    </source>
</evidence>
<evidence type="ECO:0000313" key="8">
    <source>
        <dbReference type="EMBL" id="WWX23243.1"/>
    </source>
</evidence>
<dbReference type="InterPro" id="IPR013785">
    <property type="entry name" value="Aldolase_TIM"/>
</dbReference>